<proteinExistence type="predicted"/>
<evidence type="ECO:0000256" key="1">
    <source>
        <dbReference type="SAM" id="MobiDB-lite"/>
    </source>
</evidence>
<evidence type="ECO:0000313" key="3">
    <source>
        <dbReference type="Proteomes" id="UP000053958"/>
    </source>
</evidence>
<evidence type="ECO:0008006" key="4">
    <source>
        <dbReference type="Google" id="ProtNLM"/>
    </source>
</evidence>
<feature type="compositionally biased region" description="Basic residues" evidence="1">
    <location>
        <begin position="175"/>
        <end position="188"/>
    </location>
</feature>
<reference evidence="2 3" key="1">
    <citation type="submission" date="2015-04" db="EMBL/GenBank/DDBJ databases">
        <authorList>
            <person name="Heijne W.H."/>
            <person name="Fedorova N.D."/>
            <person name="Nierman W.C."/>
            <person name="Vollebregt A.W."/>
            <person name="Zhao Z."/>
            <person name="Wu L."/>
            <person name="Kumar M."/>
            <person name="Stam H."/>
            <person name="van den Berg M.A."/>
            <person name="Pel H.J."/>
        </authorList>
    </citation>
    <scope>NUCLEOTIDE SEQUENCE [LARGE SCALE GENOMIC DNA]</scope>
    <source>
        <strain evidence="2 3">CBS 393.64</strain>
    </source>
</reference>
<dbReference type="GeneID" id="25315139"/>
<dbReference type="STRING" id="1408163.A0A0F4YYN7"/>
<protein>
    <recommendedName>
        <fullName evidence="4">BTB domain-containing protein</fullName>
    </recommendedName>
</protein>
<dbReference type="EMBL" id="LASV01000109">
    <property type="protein sequence ID" value="KKA23195.1"/>
    <property type="molecule type" value="Genomic_DNA"/>
</dbReference>
<feature type="compositionally biased region" description="Basic and acidic residues" evidence="1">
    <location>
        <begin position="208"/>
        <end position="228"/>
    </location>
</feature>
<dbReference type="RefSeq" id="XP_013329807.1">
    <property type="nucleotide sequence ID" value="XM_013474353.1"/>
</dbReference>
<feature type="compositionally biased region" description="Pro residues" evidence="1">
    <location>
        <begin position="121"/>
        <end position="132"/>
    </location>
</feature>
<dbReference type="OrthoDB" id="448954at2759"/>
<dbReference type="PANTHER" id="PTHR47843:SF2">
    <property type="entry name" value="BTB DOMAIN-CONTAINING PROTEIN"/>
    <property type="match status" value="1"/>
</dbReference>
<feature type="region of interest" description="Disordered" evidence="1">
    <location>
        <begin position="93"/>
        <end position="288"/>
    </location>
</feature>
<sequence>METIRDFNKPANFRAAFDYSIIHSQPFTFLVGPNHTQLTIQSALVKHVSKPLDHLMNNGETRESKVRIAVLEEEEVEVFVAFCEYAYTNDYTVPPGPQPDSPPQASDPWKHQAGGSQAGCVPPPAPSPPLEPTTPGDDSKIEGGAEDQGEEPAGDDGNAPAGQEDEGLTFGTEKKGKKKGKKDKKKSKGGVVFDEAANLTPPSTPPPEGKEDDGPKDETAEDAPKDDAAAQDIAVETDPGETEEWWNQQPAAGNDGAAEKKEEPRNVPVIDTSFAPQPLAPRRSKGGNPWDDFASLEYVHELPTQRDPTIKRPAPDPRVPYLLFHAKVYVFATRYLIPGLAQLCLKKLHRELLNLSLTPVSREEDEEEALKFEARAKMILDLLHYTYGRTARLEPVCQTEATMLRESELRKLVTQYAACKMKELAAYSPAAVGAPAFGLRELLDTTTELASDLIYRLMSSHL</sequence>
<dbReference type="AlphaFoldDB" id="A0A0F4YYN7"/>
<dbReference type="PANTHER" id="PTHR47843">
    <property type="entry name" value="BTB DOMAIN-CONTAINING PROTEIN-RELATED"/>
    <property type="match status" value="1"/>
</dbReference>
<accession>A0A0F4YYN7</accession>
<name>A0A0F4YYN7_RASE3</name>
<feature type="compositionally biased region" description="Acidic residues" evidence="1">
    <location>
        <begin position="144"/>
        <end position="154"/>
    </location>
</feature>
<organism evidence="2 3">
    <name type="scientific">Rasamsonia emersonii (strain ATCC 16479 / CBS 393.64 / IMI 116815)</name>
    <dbReference type="NCBI Taxonomy" id="1408163"/>
    <lineage>
        <taxon>Eukaryota</taxon>
        <taxon>Fungi</taxon>
        <taxon>Dikarya</taxon>
        <taxon>Ascomycota</taxon>
        <taxon>Pezizomycotina</taxon>
        <taxon>Eurotiomycetes</taxon>
        <taxon>Eurotiomycetidae</taxon>
        <taxon>Eurotiales</taxon>
        <taxon>Trichocomaceae</taxon>
        <taxon>Rasamsonia</taxon>
    </lineage>
</organism>
<comment type="caution">
    <text evidence="2">The sequence shown here is derived from an EMBL/GenBank/DDBJ whole genome shotgun (WGS) entry which is preliminary data.</text>
</comment>
<keyword evidence="3" id="KW-1185">Reference proteome</keyword>
<gene>
    <name evidence="2" type="ORF">T310_2788</name>
</gene>
<evidence type="ECO:0000313" key="2">
    <source>
        <dbReference type="EMBL" id="KKA23195.1"/>
    </source>
</evidence>
<dbReference type="Proteomes" id="UP000053958">
    <property type="component" value="Unassembled WGS sequence"/>
</dbReference>